<gene>
    <name evidence="1" type="ORF">HSBAA_08290</name>
</gene>
<evidence type="ECO:0000313" key="1">
    <source>
        <dbReference type="EMBL" id="BBI59523.1"/>
    </source>
</evidence>
<sequence>MRKLKNHTEAQHIVLAELLSTIETQLPSLADVLEITAPKNLDSDALMAEAQHLCFNKHWR</sequence>
<dbReference type="KEGG" id="hsr:HSBAA_08290"/>
<proteinExistence type="predicted"/>
<reference evidence="1 2" key="1">
    <citation type="journal article" date="2019" name="Microbiol. Resour. Announc.">
        <title>Complete Genome Sequence of Halomonas sulfidaeris Strain Esulfide1 Isolated from a Metal Sulfide Rock at a Depth of 2,200 Meters, Obtained Using Nanopore Sequencing.</title>
        <authorList>
            <person name="Saito M."/>
            <person name="Nishigata A."/>
            <person name="Galipon J."/>
            <person name="Arakawa K."/>
        </authorList>
    </citation>
    <scope>NUCLEOTIDE SEQUENCE [LARGE SCALE GENOMIC DNA]</scope>
    <source>
        <strain evidence="1 2">ATCC BAA-803</strain>
    </source>
</reference>
<accession>A0A455U2W5</accession>
<dbReference type="EMBL" id="AP019514">
    <property type="protein sequence ID" value="BBI59523.1"/>
    <property type="molecule type" value="Genomic_DNA"/>
</dbReference>
<protein>
    <submittedName>
        <fullName evidence="1">Uncharacterized protein</fullName>
    </submittedName>
</protein>
<dbReference type="Proteomes" id="UP000320231">
    <property type="component" value="Chromosome"/>
</dbReference>
<name>A0A455U2W5_9GAMM</name>
<evidence type="ECO:0000313" key="2">
    <source>
        <dbReference type="Proteomes" id="UP000320231"/>
    </source>
</evidence>
<dbReference type="AlphaFoldDB" id="A0A455U2W5"/>
<organism evidence="1 2">
    <name type="scientific">Vreelandella sulfidaeris</name>
    <dbReference type="NCBI Taxonomy" id="115553"/>
    <lineage>
        <taxon>Bacteria</taxon>
        <taxon>Pseudomonadati</taxon>
        <taxon>Pseudomonadota</taxon>
        <taxon>Gammaproteobacteria</taxon>
        <taxon>Oceanospirillales</taxon>
        <taxon>Halomonadaceae</taxon>
        <taxon>Vreelandella</taxon>
    </lineage>
</organism>